<dbReference type="WBParaSite" id="GPUH_0002674401-mRNA-1">
    <property type="protein sequence ID" value="GPUH_0002674401-mRNA-1"/>
    <property type="gene ID" value="GPUH_0002674401"/>
</dbReference>
<feature type="compositionally biased region" description="Low complexity" evidence="1">
    <location>
        <begin position="1"/>
        <end position="19"/>
    </location>
</feature>
<protein>
    <submittedName>
        <fullName evidence="2 4">Uncharacterized protein</fullName>
    </submittedName>
</protein>
<dbReference type="EMBL" id="UYRT01113359">
    <property type="protein sequence ID" value="VDN49253.1"/>
    <property type="molecule type" value="Genomic_DNA"/>
</dbReference>
<dbReference type="AlphaFoldDB" id="A0A183F0H3"/>
<evidence type="ECO:0000313" key="4">
    <source>
        <dbReference type="WBParaSite" id="GPUH_0002674401-mRNA-1"/>
    </source>
</evidence>
<organism evidence="4">
    <name type="scientific">Gongylonema pulchrum</name>
    <dbReference type="NCBI Taxonomy" id="637853"/>
    <lineage>
        <taxon>Eukaryota</taxon>
        <taxon>Metazoa</taxon>
        <taxon>Ecdysozoa</taxon>
        <taxon>Nematoda</taxon>
        <taxon>Chromadorea</taxon>
        <taxon>Rhabditida</taxon>
        <taxon>Spirurina</taxon>
        <taxon>Spiruromorpha</taxon>
        <taxon>Spiruroidea</taxon>
        <taxon>Gongylonematidae</taxon>
        <taxon>Gongylonema</taxon>
    </lineage>
</organism>
<feature type="compositionally biased region" description="Gly residues" evidence="1">
    <location>
        <begin position="20"/>
        <end position="29"/>
    </location>
</feature>
<reference evidence="2 3" key="2">
    <citation type="submission" date="2018-11" db="EMBL/GenBank/DDBJ databases">
        <authorList>
            <consortium name="Pathogen Informatics"/>
        </authorList>
    </citation>
    <scope>NUCLEOTIDE SEQUENCE [LARGE SCALE GENOMIC DNA]</scope>
</reference>
<evidence type="ECO:0000256" key="1">
    <source>
        <dbReference type="SAM" id="MobiDB-lite"/>
    </source>
</evidence>
<accession>A0A183F0H3</accession>
<keyword evidence="3" id="KW-1185">Reference proteome</keyword>
<reference evidence="4" key="1">
    <citation type="submission" date="2016-06" db="UniProtKB">
        <authorList>
            <consortium name="WormBaseParasite"/>
        </authorList>
    </citation>
    <scope>IDENTIFICATION</scope>
</reference>
<dbReference type="Proteomes" id="UP000271098">
    <property type="component" value="Unassembled WGS sequence"/>
</dbReference>
<gene>
    <name evidence="2" type="ORF">GPUH_LOCUS26714</name>
</gene>
<proteinExistence type="predicted"/>
<feature type="region of interest" description="Disordered" evidence="1">
    <location>
        <begin position="1"/>
        <end position="38"/>
    </location>
</feature>
<name>A0A183F0H3_9BILA</name>
<evidence type="ECO:0000313" key="3">
    <source>
        <dbReference type="Proteomes" id="UP000271098"/>
    </source>
</evidence>
<evidence type="ECO:0000313" key="2">
    <source>
        <dbReference type="EMBL" id="VDN49253.1"/>
    </source>
</evidence>
<sequence>MQQQQQQPQQEEQVASSSSSGGGAGGSNGPGDMRSATDVIRRLGASSMSKELLQVRTYYNT</sequence>